<keyword evidence="8" id="KW-1133">Transmembrane helix</keyword>
<name>A0A142EMZ5_9BACT</name>
<dbReference type="GO" id="GO:0004673">
    <property type="term" value="F:protein histidine kinase activity"/>
    <property type="evidence" value="ECO:0007669"/>
    <property type="project" value="UniProtKB-EC"/>
</dbReference>
<dbReference type="OrthoDB" id="1931120at2"/>
<evidence type="ECO:0000256" key="8">
    <source>
        <dbReference type="SAM" id="Phobius"/>
    </source>
</evidence>
<keyword evidence="4" id="KW-0547">Nucleotide-binding</keyword>
<feature type="transmembrane region" description="Helical" evidence="8">
    <location>
        <begin position="35"/>
        <end position="55"/>
    </location>
</feature>
<dbReference type="RefSeq" id="WP_067546147.1">
    <property type="nucleotide sequence ID" value="NZ_CP012836.1"/>
</dbReference>
<dbReference type="EC" id="2.7.13.3" evidence="2"/>
<dbReference type="EMBL" id="CP012836">
    <property type="protein sequence ID" value="AMQ56500.1"/>
    <property type="molecule type" value="Genomic_DNA"/>
</dbReference>
<organism evidence="10 11">
    <name type="scientific">Algoriphagus sanaruensis</name>
    <dbReference type="NCBI Taxonomy" id="1727163"/>
    <lineage>
        <taxon>Bacteria</taxon>
        <taxon>Pseudomonadati</taxon>
        <taxon>Bacteroidota</taxon>
        <taxon>Cytophagia</taxon>
        <taxon>Cytophagales</taxon>
        <taxon>Cyclobacteriaceae</taxon>
        <taxon>Algoriphagus</taxon>
    </lineage>
</organism>
<feature type="transmembrane region" description="Helical" evidence="8">
    <location>
        <begin position="12"/>
        <end position="29"/>
    </location>
</feature>
<evidence type="ECO:0000313" key="11">
    <source>
        <dbReference type="Proteomes" id="UP000073816"/>
    </source>
</evidence>
<dbReference type="PANTHER" id="PTHR43065">
    <property type="entry name" value="SENSOR HISTIDINE KINASE"/>
    <property type="match status" value="1"/>
</dbReference>
<sequence>MVYKRFSVGITLRVLGIAVCIFLGIWLYYTQGLLLAPGILLLAVGFLAGEMIYYVNSINHKLARFLDSIRFTDFSSSFTSDSKMGGSFREVNQAFNEVMEVFKQTRAEKEEQMLFLQVIIQHINTGIISFNAEGKIGVINNAAKQLLQIPQFRDISDLGKLSVQLLQEIMEIKPGQRLSFKVNPTLHLIIQSTALKMGGTSWTLLSFQNINAELQSNELEAWQNLTKVLRHEIMNSITPISSLVDSLRTILDEDSFVQPEGILIKRDGFLDIQEGLDTIANRSKGLVTFVNAYRDYTNIPLPKKSMVSVDDLIENVCHLMREELRSKEIEVKKLITPENLEIACDPDQVSMILINLIKNATESLQNQADRRIQIRAIGQGDLGSQIQVEDNGPGIVPEALERIFVPFYTTKKTGSGIGLAISRQIMNLHRGSLTVTSEADKRTIFSLNFR</sequence>
<dbReference type="InterPro" id="IPR003594">
    <property type="entry name" value="HATPase_dom"/>
</dbReference>
<keyword evidence="8" id="KW-0472">Membrane</keyword>
<evidence type="ECO:0000256" key="3">
    <source>
        <dbReference type="ARBA" id="ARBA00022679"/>
    </source>
</evidence>
<gene>
    <name evidence="10" type="ORF">AO498_08730</name>
</gene>
<dbReference type="AlphaFoldDB" id="A0A142EMZ5"/>
<dbReference type="CDD" id="cd00075">
    <property type="entry name" value="HATPase"/>
    <property type="match status" value="1"/>
</dbReference>
<feature type="domain" description="Histidine kinase" evidence="9">
    <location>
        <begin position="228"/>
        <end position="450"/>
    </location>
</feature>
<keyword evidence="3" id="KW-0808">Transferase</keyword>
<dbReference type="Gene3D" id="3.30.450.20">
    <property type="entry name" value="PAS domain"/>
    <property type="match status" value="1"/>
</dbReference>
<keyword evidence="6" id="KW-0067">ATP-binding</keyword>
<dbReference type="Gene3D" id="3.30.565.10">
    <property type="entry name" value="Histidine kinase-like ATPase, C-terminal domain"/>
    <property type="match status" value="1"/>
</dbReference>
<dbReference type="InterPro" id="IPR005467">
    <property type="entry name" value="His_kinase_dom"/>
</dbReference>
<evidence type="ECO:0000256" key="5">
    <source>
        <dbReference type="ARBA" id="ARBA00022777"/>
    </source>
</evidence>
<dbReference type="InterPro" id="IPR004358">
    <property type="entry name" value="Sig_transdc_His_kin-like_C"/>
</dbReference>
<evidence type="ECO:0000256" key="7">
    <source>
        <dbReference type="ARBA" id="ARBA00023012"/>
    </source>
</evidence>
<evidence type="ECO:0000259" key="9">
    <source>
        <dbReference type="PROSITE" id="PS50109"/>
    </source>
</evidence>
<accession>A0A142EMZ5</accession>
<reference evidence="10 11" key="2">
    <citation type="journal article" date="2016" name="Genome Announc.">
        <title>Complete Genome Sequence of Algoriphagus sp. Strain M8-2, Isolated from a Brackish Lake.</title>
        <authorList>
            <person name="Muraguchi Y."/>
            <person name="Kushimoto K."/>
            <person name="Ohtsubo Y."/>
            <person name="Suzuki T."/>
            <person name="Dohra H."/>
            <person name="Kimbara K."/>
            <person name="Shintani M."/>
        </authorList>
    </citation>
    <scope>NUCLEOTIDE SEQUENCE [LARGE SCALE GENOMIC DNA]</scope>
    <source>
        <strain evidence="10 11">M8-2</strain>
    </source>
</reference>
<evidence type="ECO:0000256" key="1">
    <source>
        <dbReference type="ARBA" id="ARBA00000085"/>
    </source>
</evidence>
<reference evidence="11" key="1">
    <citation type="submission" date="2015-09" db="EMBL/GenBank/DDBJ databases">
        <title>Complete sequence of Algoriphagus sp. M8-2.</title>
        <authorList>
            <person name="Shintani M."/>
        </authorList>
    </citation>
    <scope>NUCLEOTIDE SEQUENCE [LARGE SCALE GENOMIC DNA]</scope>
    <source>
        <strain evidence="11">M8-2</strain>
    </source>
</reference>
<dbReference type="PANTHER" id="PTHR43065:SF46">
    <property type="entry name" value="C4-DICARBOXYLATE TRANSPORT SENSOR PROTEIN DCTB"/>
    <property type="match status" value="1"/>
</dbReference>
<keyword evidence="11" id="KW-1185">Reference proteome</keyword>
<keyword evidence="8" id="KW-0812">Transmembrane</keyword>
<dbReference type="SUPFAM" id="SSF55874">
    <property type="entry name" value="ATPase domain of HSP90 chaperone/DNA topoisomerase II/histidine kinase"/>
    <property type="match status" value="1"/>
</dbReference>
<protein>
    <recommendedName>
        <fullName evidence="2">histidine kinase</fullName>
        <ecNumber evidence="2">2.7.13.3</ecNumber>
    </recommendedName>
</protein>
<proteinExistence type="predicted"/>
<evidence type="ECO:0000313" key="10">
    <source>
        <dbReference type="EMBL" id="AMQ56500.1"/>
    </source>
</evidence>
<evidence type="ECO:0000256" key="4">
    <source>
        <dbReference type="ARBA" id="ARBA00022741"/>
    </source>
</evidence>
<dbReference type="InterPro" id="IPR036890">
    <property type="entry name" value="HATPase_C_sf"/>
</dbReference>
<keyword evidence="5 10" id="KW-0418">Kinase</keyword>
<dbReference type="GO" id="GO:0005524">
    <property type="term" value="F:ATP binding"/>
    <property type="evidence" value="ECO:0007669"/>
    <property type="project" value="UniProtKB-KW"/>
</dbReference>
<dbReference type="SMART" id="SM00387">
    <property type="entry name" value="HATPase_c"/>
    <property type="match status" value="1"/>
</dbReference>
<comment type="catalytic activity">
    <reaction evidence="1">
        <text>ATP + protein L-histidine = ADP + protein N-phospho-L-histidine.</text>
        <dbReference type="EC" id="2.7.13.3"/>
    </reaction>
</comment>
<dbReference type="PRINTS" id="PR00344">
    <property type="entry name" value="BCTRLSENSOR"/>
</dbReference>
<dbReference type="STRING" id="1727163.AO498_08730"/>
<dbReference type="Pfam" id="PF02518">
    <property type="entry name" value="HATPase_c"/>
    <property type="match status" value="1"/>
</dbReference>
<evidence type="ECO:0000256" key="6">
    <source>
        <dbReference type="ARBA" id="ARBA00022840"/>
    </source>
</evidence>
<dbReference type="Proteomes" id="UP000073816">
    <property type="component" value="Chromosome"/>
</dbReference>
<dbReference type="PATRIC" id="fig|1727163.4.peg.1822"/>
<dbReference type="KEGG" id="alm:AO498_08730"/>
<keyword evidence="7" id="KW-0902">Two-component regulatory system</keyword>
<evidence type="ECO:0000256" key="2">
    <source>
        <dbReference type="ARBA" id="ARBA00012438"/>
    </source>
</evidence>
<dbReference type="GO" id="GO:0000160">
    <property type="term" value="P:phosphorelay signal transduction system"/>
    <property type="evidence" value="ECO:0007669"/>
    <property type="project" value="UniProtKB-KW"/>
</dbReference>
<dbReference type="PROSITE" id="PS50109">
    <property type="entry name" value="HIS_KIN"/>
    <property type="match status" value="1"/>
</dbReference>